<reference evidence="5 6" key="1">
    <citation type="submission" date="2019-06" db="EMBL/GenBank/DDBJ databases">
        <title>Whole genome shotgun sequence of Flavobacterium flevense NBRC 14960.</title>
        <authorList>
            <person name="Hosoyama A."/>
            <person name="Uohara A."/>
            <person name="Ohji S."/>
            <person name="Ichikawa N."/>
        </authorList>
    </citation>
    <scope>NUCLEOTIDE SEQUENCE [LARGE SCALE GENOMIC DNA]</scope>
    <source>
        <strain evidence="5 6">NBRC 14960</strain>
    </source>
</reference>
<dbReference type="GO" id="GO:0006298">
    <property type="term" value="P:mismatch repair"/>
    <property type="evidence" value="ECO:0007669"/>
    <property type="project" value="InterPro"/>
</dbReference>
<dbReference type="GO" id="GO:0030983">
    <property type="term" value="F:mismatched DNA binding"/>
    <property type="evidence" value="ECO:0007669"/>
    <property type="project" value="InterPro"/>
</dbReference>
<dbReference type="InterPro" id="IPR000432">
    <property type="entry name" value="DNA_mismatch_repair_MutS_C"/>
</dbReference>
<dbReference type="PANTHER" id="PTHR11361">
    <property type="entry name" value="DNA MISMATCH REPAIR PROTEIN MUTS FAMILY MEMBER"/>
    <property type="match status" value="1"/>
</dbReference>
<evidence type="ECO:0000259" key="4">
    <source>
        <dbReference type="SMART" id="SM00534"/>
    </source>
</evidence>
<dbReference type="Gene3D" id="3.40.50.300">
    <property type="entry name" value="P-loop containing nucleotide triphosphate hydrolases"/>
    <property type="match status" value="1"/>
</dbReference>
<gene>
    <name evidence="5" type="ORF">FFL01_26900</name>
</gene>
<dbReference type="SMART" id="SM00534">
    <property type="entry name" value="MUTSac"/>
    <property type="match status" value="1"/>
</dbReference>
<feature type="domain" description="DNA mismatch repair proteins mutS family" evidence="4">
    <location>
        <begin position="239"/>
        <end position="421"/>
    </location>
</feature>
<dbReference type="OrthoDB" id="9802448at2"/>
<keyword evidence="6" id="KW-1185">Reference proteome</keyword>
<dbReference type="SUPFAM" id="SSF52540">
    <property type="entry name" value="P-loop containing nucleoside triphosphate hydrolases"/>
    <property type="match status" value="1"/>
</dbReference>
<keyword evidence="2" id="KW-0067">ATP-binding</keyword>
<evidence type="ECO:0000256" key="3">
    <source>
        <dbReference type="ARBA" id="ARBA00023125"/>
    </source>
</evidence>
<sequence>MNNIQDLNIKKEILPLFDFSLNSFTKNKILYLLETPLLSEDKIIERQNILKAFESNRKVLENYSYTVLYLNEVHFFLNNFKEVDFKNTSFLFSGPDYDEIHLNNKLHQMVLFFHRLESVYFSRITMKDFPEIYKKDLNRILSFLSFLELKQYELIIREKRLRRKHVKELINKILKLKSEQKIEMFWEDLFLFESYCSISMAIKNKNFSFPIFGNKEISLNDFYHPLLKNPIKNNFTTFSNVIVLNGPNMSGKSTFLKSISLCIYLGNLGLAIPASKGIIPFFTDFSIGINKRDTILSGYSHFMTEVINLKDVVLKAEEGKRCFAVFDELFSGTNVEDALEICKTTINGVNRYTDSYFFISTHIQELRDSISDNIVTFYLDCALVNDTPTFTYQLKKGWSDIKVGRILFDKVGLNKLLNSSK</sequence>
<accession>A0A4Y4AY15</accession>
<dbReference type="InterPro" id="IPR045076">
    <property type="entry name" value="MutS"/>
</dbReference>
<evidence type="ECO:0000313" key="6">
    <source>
        <dbReference type="Proteomes" id="UP000316775"/>
    </source>
</evidence>
<dbReference type="Proteomes" id="UP000316775">
    <property type="component" value="Unassembled WGS sequence"/>
</dbReference>
<organism evidence="5 6">
    <name type="scientific">Flavobacterium flevense</name>
    <dbReference type="NCBI Taxonomy" id="983"/>
    <lineage>
        <taxon>Bacteria</taxon>
        <taxon>Pseudomonadati</taxon>
        <taxon>Bacteroidota</taxon>
        <taxon>Flavobacteriia</taxon>
        <taxon>Flavobacteriales</taxon>
        <taxon>Flavobacteriaceae</taxon>
        <taxon>Flavobacterium</taxon>
    </lineage>
</organism>
<proteinExistence type="predicted"/>
<dbReference type="STRING" id="983.SAMN05443543_101252"/>
<dbReference type="RefSeq" id="WP_073241075.1">
    <property type="nucleotide sequence ID" value="NZ_FRCC01000001.1"/>
</dbReference>
<keyword evidence="1" id="KW-0547">Nucleotide-binding</keyword>
<keyword evidence="3" id="KW-0238">DNA-binding</keyword>
<dbReference type="GO" id="GO:0140664">
    <property type="term" value="F:ATP-dependent DNA damage sensor activity"/>
    <property type="evidence" value="ECO:0007669"/>
    <property type="project" value="InterPro"/>
</dbReference>
<dbReference type="InterPro" id="IPR027417">
    <property type="entry name" value="P-loop_NTPase"/>
</dbReference>
<evidence type="ECO:0000313" key="5">
    <source>
        <dbReference type="EMBL" id="GEC73151.1"/>
    </source>
</evidence>
<dbReference type="GO" id="GO:0005524">
    <property type="term" value="F:ATP binding"/>
    <property type="evidence" value="ECO:0007669"/>
    <property type="project" value="UniProtKB-KW"/>
</dbReference>
<comment type="caution">
    <text evidence="5">The sequence shown here is derived from an EMBL/GenBank/DDBJ whole genome shotgun (WGS) entry which is preliminary data.</text>
</comment>
<dbReference type="Pfam" id="PF00488">
    <property type="entry name" value="MutS_V"/>
    <property type="match status" value="1"/>
</dbReference>
<name>A0A4Y4AY15_9FLAO</name>
<evidence type="ECO:0000256" key="2">
    <source>
        <dbReference type="ARBA" id="ARBA00022840"/>
    </source>
</evidence>
<dbReference type="AlphaFoldDB" id="A0A4Y4AY15"/>
<protein>
    <recommendedName>
        <fullName evidence="4">DNA mismatch repair proteins mutS family domain-containing protein</fullName>
    </recommendedName>
</protein>
<dbReference type="EMBL" id="BJNP01000034">
    <property type="protein sequence ID" value="GEC73151.1"/>
    <property type="molecule type" value="Genomic_DNA"/>
</dbReference>
<evidence type="ECO:0000256" key="1">
    <source>
        <dbReference type="ARBA" id="ARBA00022741"/>
    </source>
</evidence>
<dbReference type="PANTHER" id="PTHR11361:SF34">
    <property type="entry name" value="DNA MISMATCH REPAIR PROTEIN MSH1, MITOCHONDRIAL"/>
    <property type="match status" value="1"/>
</dbReference>